<protein>
    <recommendedName>
        <fullName evidence="3">L-Fucosyltransferase</fullName>
        <ecNumber evidence="3">2.4.1.-</ecNumber>
    </recommendedName>
</protein>
<dbReference type="PANTHER" id="PTHR11927:SF9">
    <property type="entry name" value="L-FUCOSYLTRANSFERASE"/>
    <property type="match status" value="1"/>
</dbReference>
<dbReference type="Pfam" id="PF01531">
    <property type="entry name" value="Glyco_transf_11"/>
    <property type="match status" value="1"/>
</dbReference>
<dbReference type="EC" id="2.4.1.-" evidence="3"/>
<accession>A0AAW1N2I3</accession>
<keyword evidence="3" id="KW-0325">Glycoprotein</keyword>
<comment type="caution">
    <text evidence="4">The sequence shown here is derived from an EMBL/GenBank/DDBJ whole genome shotgun (WGS) entry which is preliminary data.</text>
</comment>
<gene>
    <name evidence="4" type="ORF">QE152_g4403</name>
</gene>
<keyword evidence="1 3" id="KW-0328">Glycosyltransferase</keyword>
<proteinExistence type="inferred from homology"/>
<keyword evidence="5" id="KW-1185">Reference proteome</keyword>
<dbReference type="GO" id="GO:0008107">
    <property type="term" value="F:galactoside 2-alpha-L-fucosyltransferase activity"/>
    <property type="evidence" value="ECO:0007669"/>
    <property type="project" value="InterPro"/>
</dbReference>
<name>A0AAW1N2I3_POPJA</name>
<comment type="subcellular location">
    <subcellularLocation>
        <location evidence="3">Golgi apparatus</location>
        <location evidence="3">Golgi stack membrane</location>
        <topology evidence="3">Single-pass type II membrane protein</topology>
    </subcellularLocation>
</comment>
<evidence type="ECO:0000313" key="4">
    <source>
        <dbReference type="EMBL" id="KAK9752165.1"/>
    </source>
</evidence>
<evidence type="ECO:0000256" key="3">
    <source>
        <dbReference type="RuleBase" id="RU363129"/>
    </source>
</evidence>
<dbReference type="GO" id="GO:0005975">
    <property type="term" value="P:carbohydrate metabolic process"/>
    <property type="evidence" value="ECO:0007669"/>
    <property type="project" value="InterPro"/>
</dbReference>
<dbReference type="Proteomes" id="UP001458880">
    <property type="component" value="Unassembled WGS sequence"/>
</dbReference>
<feature type="transmembrane region" description="Helical" evidence="3">
    <location>
        <begin position="7"/>
        <end position="29"/>
    </location>
</feature>
<keyword evidence="2 3" id="KW-0808">Transferase</keyword>
<dbReference type="InterPro" id="IPR002516">
    <property type="entry name" value="Glyco_trans_11"/>
</dbReference>
<evidence type="ECO:0000256" key="1">
    <source>
        <dbReference type="ARBA" id="ARBA00022676"/>
    </source>
</evidence>
<reference evidence="4 5" key="1">
    <citation type="journal article" date="2024" name="BMC Genomics">
        <title>De novo assembly and annotation of Popillia japonica's genome with initial clues to its potential as an invasive pest.</title>
        <authorList>
            <person name="Cucini C."/>
            <person name="Boschi S."/>
            <person name="Funari R."/>
            <person name="Cardaioli E."/>
            <person name="Iannotti N."/>
            <person name="Marturano G."/>
            <person name="Paoli F."/>
            <person name="Bruttini M."/>
            <person name="Carapelli A."/>
            <person name="Frati F."/>
            <person name="Nardi F."/>
        </authorList>
    </citation>
    <scope>NUCLEOTIDE SEQUENCE [LARGE SCALE GENOMIC DNA]</scope>
    <source>
        <strain evidence="4">DMR45628</strain>
    </source>
</reference>
<keyword evidence="3" id="KW-0812">Transmembrane</keyword>
<keyword evidence="3" id="KW-0472">Membrane</keyword>
<keyword evidence="3" id="KW-1133">Transmembrane helix</keyword>
<organism evidence="4 5">
    <name type="scientific">Popillia japonica</name>
    <name type="common">Japanese beetle</name>
    <dbReference type="NCBI Taxonomy" id="7064"/>
    <lineage>
        <taxon>Eukaryota</taxon>
        <taxon>Metazoa</taxon>
        <taxon>Ecdysozoa</taxon>
        <taxon>Arthropoda</taxon>
        <taxon>Hexapoda</taxon>
        <taxon>Insecta</taxon>
        <taxon>Pterygota</taxon>
        <taxon>Neoptera</taxon>
        <taxon>Endopterygota</taxon>
        <taxon>Coleoptera</taxon>
        <taxon>Polyphaga</taxon>
        <taxon>Scarabaeiformia</taxon>
        <taxon>Scarabaeidae</taxon>
        <taxon>Rutelinae</taxon>
        <taxon>Popillia</taxon>
    </lineage>
</organism>
<comment type="similarity">
    <text evidence="3">Belongs to the glycosyltransferase 11 family.</text>
</comment>
<dbReference type="GO" id="GO:0032580">
    <property type="term" value="C:Golgi cisterna membrane"/>
    <property type="evidence" value="ECO:0007669"/>
    <property type="project" value="UniProtKB-SubCell"/>
</dbReference>
<evidence type="ECO:0000256" key="2">
    <source>
        <dbReference type="ARBA" id="ARBA00022679"/>
    </source>
</evidence>
<sequence>MYQYQYIFVRGCFLISCLLLVWYVIIIAVSQPPSVWTFSNENVVTLAANFSSSTENVLQPKSREIMSSPLLDMFNVAHRTGCKLVVCSIGNLGNQIWEYMSLFVVWKKFINSGYIPYIDNNIWENLKVLFPNLTIRSRSDDLCNVEFKRVIPKNKSLSLYADWFTNSTDCQDIYLEKYSSRYEEIVADIDEIRKEMKLRKSLTERSRKDLHKFKVKFGLQDKNVTFVGMHYRGTDYDRHLQMNYQSYNVTHPNHRYYIKAMKKFKKKYKNIIFILISIDKAWLRQNEAFIKKEGYVIVNPYYDDRIRDLVLLSTCNHSIINYGTFGVTAALLNGGETYVYDLKLPLDYRGSTLAIGLAGLLKNWKKLS</sequence>
<keyword evidence="3" id="KW-0333">Golgi apparatus</keyword>
<evidence type="ECO:0000313" key="5">
    <source>
        <dbReference type="Proteomes" id="UP001458880"/>
    </source>
</evidence>
<dbReference type="EMBL" id="JASPKY010000022">
    <property type="protein sequence ID" value="KAK9752165.1"/>
    <property type="molecule type" value="Genomic_DNA"/>
</dbReference>
<comment type="pathway">
    <text evidence="3">Protein modification; protein glycosylation.</text>
</comment>
<dbReference type="PANTHER" id="PTHR11927">
    <property type="entry name" value="GALACTOSIDE 2-L-FUCOSYLTRANSFERASE"/>
    <property type="match status" value="1"/>
</dbReference>
<keyword evidence="3" id="KW-0735">Signal-anchor</keyword>
<dbReference type="AlphaFoldDB" id="A0AAW1N2I3"/>